<dbReference type="GO" id="GO:0042597">
    <property type="term" value="C:periplasmic space"/>
    <property type="evidence" value="ECO:0007669"/>
    <property type="project" value="UniProtKB-SubCell"/>
</dbReference>
<evidence type="ECO:0000256" key="9">
    <source>
        <dbReference type="PIRSR" id="PIRSR611782-1"/>
    </source>
</evidence>
<dbReference type="InterPro" id="IPR009003">
    <property type="entry name" value="Peptidase_S1_PA"/>
</dbReference>
<dbReference type="GO" id="GO:0004252">
    <property type="term" value="F:serine-type endopeptidase activity"/>
    <property type="evidence" value="ECO:0007669"/>
    <property type="project" value="InterPro"/>
</dbReference>
<dbReference type="NCBIfam" id="TIGR02037">
    <property type="entry name" value="degP_htrA_DO"/>
    <property type="match status" value="1"/>
</dbReference>
<feature type="domain" description="PDZ" evidence="13">
    <location>
        <begin position="428"/>
        <end position="503"/>
    </location>
</feature>
<dbReference type="InterPro" id="IPR001940">
    <property type="entry name" value="Peptidase_S1C"/>
</dbReference>
<feature type="chain" id="PRO_5013194289" evidence="12">
    <location>
        <begin position="36"/>
        <end position="517"/>
    </location>
</feature>
<keyword evidence="8" id="KW-0720">Serine protease</keyword>
<evidence type="ECO:0000256" key="10">
    <source>
        <dbReference type="PIRSR" id="PIRSR611782-2"/>
    </source>
</evidence>
<feature type="active site" description="Charge relay system" evidence="9">
    <location>
        <position position="184"/>
    </location>
</feature>
<reference evidence="14 15" key="1">
    <citation type="submission" date="2017-09" db="EMBL/GenBank/DDBJ databases">
        <title>Complete genome sequence of Verrucomicrobial strain HZ-65, isolated from freshwater.</title>
        <authorList>
            <person name="Choi A."/>
        </authorList>
    </citation>
    <scope>NUCLEOTIDE SEQUENCE [LARGE SCALE GENOMIC DNA]</scope>
    <source>
        <strain evidence="14 15">HZ-65</strain>
    </source>
</reference>
<evidence type="ECO:0000313" key="15">
    <source>
        <dbReference type="Proteomes" id="UP000217265"/>
    </source>
</evidence>
<evidence type="ECO:0000259" key="13">
    <source>
        <dbReference type="PROSITE" id="PS50106"/>
    </source>
</evidence>
<dbReference type="PRINTS" id="PR00834">
    <property type="entry name" value="PROTEASES2C"/>
</dbReference>
<dbReference type="EMBL" id="CP023344">
    <property type="protein sequence ID" value="ATC66090.1"/>
    <property type="molecule type" value="Genomic_DNA"/>
</dbReference>
<feature type="active site" description="Charge relay system" evidence="9">
    <location>
        <position position="257"/>
    </location>
</feature>
<feature type="active site" description="Charge relay system" evidence="9">
    <location>
        <position position="154"/>
    </location>
</feature>
<keyword evidence="7" id="KW-0378">Hydrolase</keyword>
<gene>
    <name evidence="14" type="ORF">CMV30_10470</name>
</gene>
<dbReference type="Pfam" id="PF13180">
    <property type="entry name" value="PDZ_2"/>
    <property type="match status" value="1"/>
</dbReference>
<feature type="binding site" evidence="10">
    <location>
        <position position="184"/>
    </location>
    <ligand>
        <name>substrate</name>
    </ligand>
</feature>
<feature type="domain" description="PDZ" evidence="13">
    <location>
        <begin position="301"/>
        <end position="392"/>
    </location>
</feature>
<keyword evidence="6" id="KW-0574">Periplasm</keyword>
<organism evidence="14 15">
    <name type="scientific">Nibricoccus aquaticus</name>
    <dbReference type="NCBI Taxonomy" id="2576891"/>
    <lineage>
        <taxon>Bacteria</taxon>
        <taxon>Pseudomonadati</taxon>
        <taxon>Verrucomicrobiota</taxon>
        <taxon>Opitutia</taxon>
        <taxon>Opitutales</taxon>
        <taxon>Opitutaceae</taxon>
        <taxon>Nibricoccus</taxon>
    </lineage>
</organism>
<evidence type="ECO:0000256" key="4">
    <source>
        <dbReference type="ARBA" id="ARBA00022729"/>
    </source>
</evidence>
<dbReference type="KEGG" id="vbh:CMV30_10470"/>
<dbReference type="InterPro" id="IPR001478">
    <property type="entry name" value="PDZ"/>
</dbReference>
<dbReference type="SUPFAM" id="SSF50494">
    <property type="entry name" value="Trypsin-like serine proteases"/>
    <property type="match status" value="1"/>
</dbReference>
<evidence type="ECO:0000256" key="3">
    <source>
        <dbReference type="ARBA" id="ARBA00022670"/>
    </source>
</evidence>
<feature type="compositionally biased region" description="Low complexity" evidence="11">
    <location>
        <begin position="114"/>
        <end position="127"/>
    </location>
</feature>
<keyword evidence="5" id="KW-0677">Repeat</keyword>
<dbReference type="InterPro" id="IPR011782">
    <property type="entry name" value="Pept_S1C_Do"/>
</dbReference>
<accession>A0A290QFS2</accession>
<keyword evidence="4 12" id="KW-0732">Signal</keyword>
<feature type="binding site" evidence="10">
    <location>
        <position position="154"/>
    </location>
    <ligand>
        <name>substrate</name>
    </ligand>
</feature>
<dbReference type="PROSITE" id="PS50106">
    <property type="entry name" value="PDZ"/>
    <property type="match status" value="2"/>
</dbReference>
<dbReference type="CDD" id="cd10839">
    <property type="entry name" value="cpPDZ1_DegP-like"/>
    <property type="match status" value="1"/>
</dbReference>
<evidence type="ECO:0000256" key="6">
    <source>
        <dbReference type="ARBA" id="ARBA00022764"/>
    </source>
</evidence>
<keyword evidence="15" id="KW-1185">Reference proteome</keyword>
<evidence type="ECO:0000256" key="11">
    <source>
        <dbReference type="SAM" id="MobiDB-lite"/>
    </source>
</evidence>
<keyword evidence="3" id="KW-0645">Protease</keyword>
<evidence type="ECO:0000256" key="12">
    <source>
        <dbReference type="SAM" id="SignalP"/>
    </source>
</evidence>
<sequence>MNSTSSPSFSSRRKVWSTAGLVAASGLTLSVVAWAAGDQGKQQVSVKIDEQPLARSGVGESASYSPVIKQVAPSVVSVKVIARGKEISAEELPPFLTDPRFRQFFGTPYGLDEGQGNQGRRQGQGRQLPRRPDQQGEGSGVVVSADGYILTNNHVVNGADEIKVSFNDGRELTAKVVGTDPKSDLAVIKVDAKDLQAVVFTDSDKIEVGDKVLAIGNPFGLSQTVTSGMVSALGRATMGLDYEDFIQTDAAINPGNSGGALIDVKGRLVGINTAIYSRSGGFQGIGFAIPANLARTVMEQLVANGKVVRGYLGVTMQPIDAGLAEQFSLKSKEGVIVAEVVQGSPAAKAGLESGDVITKFQGKDVKDARALKFSVANIAPGTKVAVEVLRQGKTEKLELKVGEQPKDMALAARGGATKSEGTLNGVGVADIEPAARREFGISSRVQGALVTEVEPTSAAAAAGLQPGDVIQEINREPVRTAEDAVKLTESNESKKTLLRVWNRQGTRFVVVDETESS</sequence>
<dbReference type="PANTHER" id="PTHR43343">
    <property type="entry name" value="PEPTIDASE S12"/>
    <property type="match status" value="1"/>
</dbReference>
<dbReference type="FunFam" id="2.40.10.10:FF:000001">
    <property type="entry name" value="Periplasmic serine protease DegS"/>
    <property type="match status" value="1"/>
</dbReference>
<name>A0A290QFS2_9BACT</name>
<feature type="signal peptide" evidence="12">
    <location>
        <begin position="1"/>
        <end position="35"/>
    </location>
</feature>
<proteinExistence type="inferred from homology"/>
<comment type="subcellular location">
    <subcellularLocation>
        <location evidence="1">Periplasm</location>
    </subcellularLocation>
</comment>
<dbReference type="Pfam" id="PF17820">
    <property type="entry name" value="PDZ_6"/>
    <property type="match status" value="1"/>
</dbReference>
<evidence type="ECO:0000313" key="14">
    <source>
        <dbReference type="EMBL" id="ATC66090.1"/>
    </source>
</evidence>
<evidence type="ECO:0000256" key="5">
    <source>
        <dbReference type="ARBA" id="ARBA00022737"/>
    </source>
</evidence>
<dbReference type="Gene3D" id="2.30.42.10">
    <property type="match status" value="2"/>
</dbReference>
<evidence type="ECO:0000256" key="7">
    <source>
        <dbReference type="ARBA" id="ARBA00022801"/>
    </source>
</evidence>
<feature type="region of interest" description="Disordered" evidence="11">
    <location>
        <begin position="107"/>
        <end position="140"/>
    </location>
</feature>
<dbReference type="OrthoDB" id="9758917at2"/>
<feature type="binding site" evidence="10">
    <location>
        <begin position="255"/>
        <end position="257"/>
    </location>
    <ligand>
        <name>substrate</name>
    </ligand>
</feature>
<protein>
    <submittedName>
        <fullName evidence="14">Peptidase S1</fullName>
    </submittedName>
</protein>
<dbReference type="GO" id="GO:0006508">
    <property type="term" value="P:proteolysis"/>
    <property type="evidence" value="ECO:0007669"/>
    <property type="project" value="UniProtKB-KW"/>
</dbReference>
<evidence type="ECO:0000256" key="8">
    <source>
        <dbReference type="ARBA" id="ARBA00022825"/>
    </source>
</evidence>
<dbReference type="Gene3D" id="2.40.10.120">
    <property type="match status" value="1"/>
</dbReference>
<evidence type="ECO:0000256" key="1">
    <source>
        <dbReference type="ARBA" id="ARBA00004418"/>
    </source>
</evidence>
<dbReference type="Proteomes" id="UP000217265">
    <property type="component" value="Chromosome"/>
</dbReference>
<dbReference type="SMART" id="SM00228">
    <property type="entry name" value="PDZ"/>
    <property type="match status" value="2"/>
</dbReference>
<dbReference type="PANTHER" id="PTHR43343:SF3">
    <property type="entry name" value="PROTEASE DO-LIKE 8, CHLOROPLASTIC"/>
    <property type="match status" value="1"/>
</dbReference>
<dbReference type="InterPro" id="IPR041489">
    <property type="entry name" value="PDZ_6"/>
</dbReference>
<comment type="similarity">
    <text evidence="2">Belongs to the peptidase S1C family.</text>
</comment>
<dbReference type="AlphaFoldDB" id="A0A290QFS2"/>
<dbReference type="SUPFAM" id="SSF50156">
    <property type="entry name" value="PDZ domain-like"/>
    <property type="match status" value="2"/>
</dbReference>
<dbReference type="InterPro" id="IPR051201">
    <property type="entry name" value="Chloro_Bact_Ser_Proteases"/>
</dbReference>
<dbReference type="InterPro" id="IPR036034">
    <property type="entry name" value="PDZ_sf"/>
</dbReference>
<evidence type="ECO:0000256" key="2">
    <source>
        <dbReference type="ARBA" id="ARBA00010541"/>
    </source>
</evidence>
<dbReference type="RefSeq" id="WP_096057717.1">
    <property type="nucleotide sequence ID" value="NZ_CP023344.1"/>
</dbReference>
<dbReference type="Pfam" id="PF13365">
    <property type="entry name" value="Trypsin_2"/>
    <property type="match status" value="1"/>
</dbReference>